<reference evidence="10 11" key="1">
    <citation type="submission" date="2021-03" db="EMBL/GenBank/DDBJ databases">
        <title>Genomic and phenotypic characterization of Chloracidobacterium isolates provides evidence for multiple species.</title>
        <authorList>
            <person name="Saini M.K."/>
            <person name="Costas A.M.G."/>
            <person name="Tank M."/>
            <person name="Bryant D.A."/>
        </authorList>
    </citation>
    <scope>NUCLEOTIDE SEQUENCE [LARGE SCALE GENOMIC DNA]</scope>
    <source>
        <strain evidence="10 11">N</strain>
    </source>
</reference>
<keyword evidence="3" id="KW-0808">Transferase</keyword>
<evidence type="ECO:0000256" key="1">
    <source>
        <dbReference type="ARBA" id="ARBA00001966"/>
    </source>
</evidence>
<dbReference type="PROSITE" id="PS51918">
    <property type="entry name" value="RADICAL_SAM"/>
    <property type="match status" value="1"/>
</dbReference>
<keyword evidence="7" id="KW-0411">Iron-sulfur</keyword>
<dbReference type="Pfam" id="PF02310">
    <property type="entry name" value="B12-binding"/>
    <property type="match status" value="1"/>
</dbReference>
<evidence type="ECO:0000313" key="10">
    <source>
        <dbReference type="EMBL" id="QUV95331.1"/>
    </source>
</evidence>
<evidence type="ECO:0000256" key="2">
    <source>
        <dbReference type="ARBA" id="ARBA00022603"/>
    </source>
</evidence>
<sequence length="472" mass="54124">MPVVVQIKRRKKLGQHRPLNIRLVLPRYYNPEKGQQHKPFMIFPNIVLPTLAAITPAPHKVTIVDENVEELHIPDDTDLVAITTYTRNVQRGYQIADECRARGIPVVMGGIHVSFMIEEALQHCDAVVSGEGEALWPQILEDVQSDDLKPVYQGGHSQDLNELPVPRWDLLKLERYFKPIPTLKMPIMSIQTSRGCPHKCDFCTVPVFAGGKMRYRDPAHLLREIDAYGAEFFSIADDNLIVNPDAAAQLFKTLAKRKLSWFGFFDTQTLKRPELVELAARSGCRRAFLGIESIHPNELATVNKKFNRPEKYEDLIRLFHRNGIAVDVGILFGFEDETVESTLETIEELKRCNVETAIFSVMTPFPGTALYQRTKDKLLHTDWDRYTGEEVVWAREGTDAEQTRRLLQLAFERFYSVPSIYKRVLSPRSHAQRKLLATISNLRFRSIIKHRFPEPLPPDFLRSARQARPAYA</sequence>
<dbReference type="InterPro" id="IPR007197">
    <property type="entry name" value="rSAM"/>
</dbReference>
<protein>
    <submittedName>
        <fullName evidence="10">B12-binding domain-containing radical SAM protein</fullName>
    </submittedName>
</protein>
<evidence type="ECO:0000259" key="9">
    <source>
        <dbReference type="PROSITE" id="PS51918"/>
    </source>
</evidence>
<evidence type="ECO:0000256" key="6">
    <source>
        <dbReference type="ARBA" id="ARBA00023004"/>
    </source>
</evidence>
<dbReference type="Proteomes" id="UP000677668">
    <property type="component" value="Chromosome 2"/>
</dbReference>
<dbReference type="EMBL" id="CP072643">
    <property type="protein sequence ID" value="QUV95331.1"/>
    <property type="molecule type" value="Genomic_DNA"/>
</dbReference>
<evidence type="ECO:0000256" key="4">
    <source>
        <dbReference type="ARBA" id="ARBA00022691"/>
    </source>
</evidence>
<dbReference type="PROSITE" id="PS51332">
    <property type="entry name" value="B12_BINDING"/>
    <property type="match status" value="1"/>
</dbReference>
<accession>A0ABX8B711</accession>
<name>A0ABX8B711_9BACT</name>
<dbReference type="InterPro" id="IPR058240">
    <property type="entry name" value="rSAM_sf"/>
</dbReference>
<dbReference type="InterPro" id="IPR034466">
    <property type="entry name" value="Methyltransferase_Class_B"/>
</dbReference>
<evidence type="ECO:0000256" key="5">
    <source>
        <dbReference type="ARBA" id="ARBA00022723"/>
    </source>
</evidence>
<dbReference type="CDD" id="cd02068">
    <property type="entry name" value="radical_SAM_B12_BD"/>
    <property type="match status" value="1"/>
</dbReference>
<feature type="domain" description="B12-binding" evidence="8">
    <location>
        <begin position="64"/>
        <end position="150"/>
    </location>
</feature>
<dbReference type="PANTHER" id="PTHR43409:SF7">
    <property type="entry name" value="BLL1977 PROTEIN"/>
    <property type="match status" value="1"/>
</dbReference>
<dbReference type="SMART" id="SM00729">
    <property type="entry name" value="Elp3"/>
    <property type="match status" value="1"/>
</dbReference>
<dbReference type="InterPro" id="IPR006638">
    <property type="entry name" value="Elp3/MiaA/NifB-like_rSAM"/>
</dbReference>
<dbReference type="InterPro" id="IPR051198">
    <property type="entry name" value="BchE-like"/>
</dbReference>
<dbReference type="SFLD" id="SFLDS00029">
    <property type="entry name" value="Radical_SAM"/>
    <property type="match status" value="1"/>
</dbReference>
<keyword evidence="5" id="KW-0479">Metal-binding</keyword>
<evidence type="ECO:0000256" key="3">
    <source>
        <dbReference type="ARBA" id="ARBA00022679"/>
    </source>
</evidence>
<evidence type="ECO:0000313" key="11">
    <source>
        <dbReference type="Proteomes" id="UP000677668"/>
    </source>
</evidence>
<dbReference type="SFLD" id="SFLDG01082">
    <property type="entry name" value="B12-binding_domain_containing"/>
    <property type="match status" value="1"/>
</dbReference>
<dbReference type="RefSeq" id="WP_211423562.1">
    <property type="nucleotide sequence ID" value="NZ_CP072643.1"/>
</dbReference>
<dbReference type="Gene3D" id="3.80.30.20">
    <property type="entry name" value="tm_1862 like domain"/>
    <property type="match status" value="1"/>
</dbReference>
<feature type="domain" description="Radical SAM core" evidence="9">
    <location>
        <begin position="182"/>
        <end position="396"/>
    </location>
</feature>
<proteinExistence type="predicted"/>
<evidence type="ECO:0000256" key="7">
    <source>
        <dbReference type="ARBA" id="ARBA00023014"/>
    </source>
</evidence>
<comment type="cofactor">
    <cofactor evidence="1">
        <name>[4Fe-4S] cluster</name>
        <dbReference type="ChEBI" id="CHEBI:49883"/>
    </cofactor>
</comment>
<dbReference type="CDD" id="cd01335">
    <property type="entry name" value="Radical_SAM"/>
    <property type="match status" value="1"/>
</dbReference>
<gene>
    <name evidence="10" type="ORF">J8C05_15075</name>
</gene>
<dbReference type="PANTHER" id="PTHR43409">
    <property type="entry name" value="ANAEROBIC MAGNESIUM-PROTOPORPHYRIN IX MONOMETHYL ESTER CYCLASE-RELATED"/>
    <property type="match status" value="1"/>
</dbReference>
<dbReference type="Gene3D" id="3.40.50.280">
    <property type="entry name" value="Cobalamin-binding domain"/>
    <property type="match status" value="1"/>
</dbReference>
<keyword evidence="11" id="KW-1185">Reference proteome</keyword>
<dbReference type="InterPro" id="IPR006158">
    <property type="entry name" value="Cobalamin-bd"/>
</dbReference>
<keyword evidence="2" id="KW-0489">Methyltransferase</keyword>
<dbReference type="SUPFAM" id="SSF102114">
    <property type="entry name" value="Radical SAM enzymes"/>
    <property type="match status" value="1"/>
</dbReference>
<organism evidence="10 11">
    <name type="scientific">Chloracidobacterium sp. N</name>
    <dbReference type="NCBI Taxonomy" id="2821540"/>
    <lineage>
        <taxon>Bacteria</taxon>
        <taxon>Pseudomonadati</taxon>
        <taxon>Acidobacteriota</taxon>
        <taxon>Terriglobia</taxon>
        <taxon>Terriglobales</taxon>
        <taxon>Acidobacteriaceae</taxon>
        <taxon>Chloracidobacterium</taxon>
        <taxon>Chloracidobacterium aggregatum</taxon>
    </lineage>
</organism>
<dbReference type="InterPro" id="IPR023404">
    <property type="entry name" value="rSAM_horseshoe"/>
</dbReference>
<evidence type="ECO:0000259" key="8">
    <source>
        <dbReference type="PROSITE" id="PS51332"/>
    </source>
</evidence>
<dbReference type="Pfam" id="PF04055">
    <property type="entry name" value="Radical_SAM"/>
    <property type="match status" value="1"/>
</dbReference>
<dbReference type="SFLD" id="SFLDG01123">
    <property type="entry name" value="methyltransferase_(Class_B)"/>
    <property type="match status" value="1"/>
</dbReference>
<keyword evidence="4" id="KW-0949">S-adenosyl-L-methionine</keyword>
<keyword evidence="6" id="KW-0408">Iron</keyword>